<feature type="compositionally biased region" description="Low complexity" evidence="1">
    <location>
        <begin position="371"/>
        <end position="380"/>
    </location>
</feature>
<feature type="compositionally biased region" description="Low complexity" evidence="1">
    <location>
        <begin position="224"/>
        <end position="269"/>
    </location>
</feature>
<dbReference type="OrthoDB" id="3365399at2759"/>
<reference evidence="3 4" key="1">
    <citation type="submission" date="2018-03" db="EMBL/GenBank/DDBJ databases">
        <authorList>
            <person name="Guldener U."/>
        </authorList>
    </citation>
    <scope>NUCLEOTIDE SEQUENCE [LARGE SCALE GENOMIC DNA]</scope>
    <source>
        <strain evidence="3 4">NBRC100155</strain>
    </source>
</reference>
<feature type="region of interest" description="Disordered" evidence="1">
    <location>
        <begin position="1"/>
        <end position="432"/>
    </location>
</feature>
<dbReference type="InterPro" id="IPR000626">
    <property type="entry name" value="Ubiquitin-like_dom"/>
</dbReference>
<feature type="compositionally biased region" description="Basic and acidic residues" evidence="1">
    <location>
        <begin position="285"/>
        <end position="325"/>
    </location>
</feature>
<evidence type="ECO:0000313" key="4">
    <source>
        <dbReference type="Proteomes" id="UP000324022"/>
    </source>
</evidence>
<dbReference type="Gene3D" id="3.10.20.90">
    <property type="entry name" value="Phosphatidylinositol 3-kinase Catalytic Subunit, Chain A, domain 1"/>
    <property type="match status" value="1"/>
</dbReference>
<dbReference type="Proteomes" id="UP000324022">
    <property type="component" value="Unassembled WGS sequence"/>
</dbReference>
<feature type="compositionally biased region" description="Basic residues" evidence="1">
    <location>
        <begin position="109"/>
        <end position="121"/>
    </location>
</feature>
<evidence type="ECO:0000256" key="1">
    <source>
        <dbReference type="SAM" id="MobiDB-lite"/>
    </source>
</evidence>
<organism evidence="3 4">
    <name type="scientific">Ustilago trichophora</name>
    <dbReference type="NCBI Taxonomy" id="86804"/>
    <lineage>
        <taxon>Eukaryota</taxon>
        <taxon>Fungi</taxon>
        <taxon>Dikarya</taxon>
        <taxon>Basidiomycota</taxon>
        <taxon>Ustilaginomycotina</taxon>
        <taxon>Ustilaginomycetes</taxon>
        <taxon>Ustilaginales</taxon>
        <taxon>Ustilaginaceae</taxon>
        <taxon>Ustilago</taxon>
    </lineage>
</organism>
<evidence type="ECO:0000313" key="3">
    <source>
        <dbReference type="EMBL" id="SPO21075.1"/>
    </source>
</evidence>
<dbReference type="SUPFAM" id="SSF54236">
    <property type="entry name" value="Ubiquitin-like"/>
    <property type="match status" value="1"/>
</dbReference>
<dbReference type="InterPro" id="IPR022617">
    <property type="entry name" value="Rad60/SUMO-like_dom"/>
</dbReference>
<gene>
    <name evidence="3" type="ORF">UTRI_00552</name>
</gene>
<feature type="domain" description="Ubiquitin-like" evidence="2">
    <location>
        <begin position="435"/>
        <end position="508"/>
    </location>
</feature>
<accession>A0A5C3DRT2</accession>
<dbReference type="InterPro" id="IPR029071">
    <property type="entry name" value="Ubiquitin-like_domsf"/>
</dbReference>
<proteinExistence type="predicted"/>
<keyword evidence="4" id="KW-1185">Reference proteome</keyword>
<sequence length="508" mass="54806">MDDDVDFFTRKPPPVRSKSKPKALAKAVNDAARNAGEGSSRITQPPSSAHASSAPTSTSAAGQLVTSDDRRDEVDMLEDDLDEEDEEDDAVLLSSDEEIASDDSDASAKRRAKRRKKRHARTLPAWASQGVYRRPSQEPSSSGTAVFSDAVLSSSRSDGVTTSASQKANASDGTNNKSKGNGRTRGVSLTPPPPPSPEKLSMARELVNRTIASKFGSSATSNVASSTISPPSSSTDSASLRATRSTRASATSAFGQDVAQSASSALSPSARRHNDDEDLTSQIHWDPDLARLIRGENAKHIREQAKREQQERDERRKQRELERIRQQPSSLPGSSQRQGQFARTQSAPQTRSTAIRVADDGDSDDSVEFVPRLSRPSTSPRRTRSSTASQPKKEAVIVIDDSDDDGNISKRNPANGTAHSPSPPPATAEPEGEKLSLTLQSKLGSLSVTVTPTTKLLTIINHFHKQKLNDAVKPESIRLTFDGFGYKPEQTVADMDVEDGDQVELSWT</sequence>
<feature type="compositionally biased region" description="Polar residues" evidence="1">
    <location>
        <begin position="137"/>
        <end position="181"/>
    </location>
</feature>
<feature type="compositionally biased region" description="Polar residues" evidence="1">
    <location>
        <begin position="326"/>
        <end position="353"/>
    </location>
</feature>
<feature type="compositionally biased region" description="Low complexity" evidence="1">
    <location>
        <begin position="45"/>
        <end position="61"/>
    </location>
</feature>
<protein>
    <recommendedName>
        <fullName evidence="2">Ubiquitin-like domain-containing protein</fullName>
    </recommendedName>
</protein>
<dbReference type="AlphaFoldDB" id="A0A5C3DRT2"/>
<name>A0A5C3DRT2_9BASI</name>
<dbReference type="PROSITE" id="PS50053">
    <property type="entry name" value="UBIQUITIN_2"/>
    <property type="match status" value="1"/>
</dbReference>
<dbReference type="EMBL" id="OOIN01000002">
    <property type="protein sequence ID" value="SPO21075.1"/>
    <property type="molecule type" value="Genomic_DNA"/>
</dbReference>
<evidence type="ECO:0000259" key="2">
    <source>
        <dbReference type="PROSITE" id="PS50053"/>
    </source>
</evidence>
<feature type="compositionally biased region" description="Acidic residues" evidence="1">
    <location>
        <begin position="75"/>
        <end position="105"/>
    </location>
</feature>
<dbReference type="Pfam" id="PF11976">
    <property type="entry name" value="Rad60-SLD"/>
    <property type="match status" value="1"/>
</dbReference>